<protein>
    <submittedName>
        <fullName evidence="2">Uncharacterized protein</fullName>
    </submittedName>
</protein>
<dbReference type="AlphaFoldDB" id="A0AAV4AAK4"/>
<proteinExistence type="predicted"/>
<evidence type="ECO:0000256" key="1">
    <source>
        <dbReference type="SAM" id="MobiDB-lite"/>
    </source>
</evidence>
<dbReference type="EMBL" id="BLXT01003727">
    <property type="protein sequence ID" value="GFO03489.1"/>
    <property type="molecule type" value="Genomic_DNA"/>
</dbReference>
<keyword evidence="3" id="KW-1185">Reference proteome</keyword>
<dbReference type="Proteomes" id="UP000735302">
    <property type="component" value="Unassembled WGS sequence"/>
</dbReference>
<feature type="compositionally biased region" description="Basic residues" evidence="1">
    <location>
        <begin position="1"/>
        <end position="19"/>
    </location>
</feature>
<organism evidence="2 3">
    <name type="scientific">Plakobranchus ocellatus</name>
    <dbReference type="NCBI Taxonomy" id="259542"/>
    <lineage>
        <taxon>Eukaryota</taxon>
        <taxon>Metazoa</taxon>
        <taxon>Spiralia</taxon>
        <taxon>Lophotrochozoa</taxon>
        <taxon>Mollusca</taxon>
        <taxon>Gastropoda</taxon>
        <taxon>Heterobranchia</taxon>
        <taxon>Euthyneura</taxon>
        <taxon>Panpulmonata</taxon>
        <taxon>Sacoglossa</taxon>
        <taxon>Placobranchoidea</taxon>
        <taxon>Plakobranchidae</taxon>
        <taxon>Plakobranchus</taxon>
    </lineage>
</organism>
<sequence length="107" mass="12399">MQRDGGRRRRNEHLGKKNRTSGIPEAKQLCTILWPRNFTVGCNQCYKPDLRDLTYFTAVESSGKLINTLRSFFLFLWSIKTVHISVTRPDGILPWDFRLSGTARVKD</sequence>
<feature type="region of interest" description="Disordered" evidence="1">
    <location>
        <begin position="1"/>
        <end position="20"/>
    </location>
</feature>
<evidence type="ECO:0000313" key="3">
    <source>
        <dbReference type="Proteomes" id="UP000735302"/>
    </source>
</evidence>
<name>A0AAV4AAK4_9GAST</name>
<gene>
    <name evidence="2" type="ORF">PoB_002999400</name>
</gene>
<reference evidence="2 3" key="1">
    <citation type="journal article" date="2021" name="Elife">
        <title>Chloroplast acquisition without the gene transfer in kleptoplastic sea slugs, Plakobranchus ocellatus.</title>
        <authorList>
            <person name="Maeda T."/>
            <person name="Takahashi S."/>
            <person name="Yoshida T."/>
            <person name="Shimamura S."/>
            <person name="Takaki Y."/>
            <person name="Nagai Y."/>
            <person name="Toyoda A."/>
            <person name="Suzuki Y."/>
            <person name="Arimoto A."/>
            <person name="Ishii H."/>
            <person name="Satoh N."/>
            <person name="Nishiyama T."/>
            <person name="Hasebe M."/>
            <person name="Maruyama T."/>
            <person name="Minagawa J."/>
            <person name="Obokata J."/>
            <person name="Shigenobu S."/>
        </authorList>
    </citation>
    <scope>NUCLEOTIDE SEQUENCE [LARGE SCALE GENOMIC DNA]</scope>
</reference>
<evidence type="ECO:0000313" key="2">
    <source>
        <dbReference type="EMBL" id="GFO03489.1"/>
    </source>
</evidence>
<comment type="caution">
    <text evidence="2">The sequence shown here is derived from an EMBL/GenBank/DDBJ whole genome shotgun (WGS) entry which is preliminary data.</text>
</comment>
<accession>A0AAV4AAK4</accession>